<dbReference type="Proteomes" id="UP000000759">
    <property type="component" value="Chromosome 19"/>
</dbReference>
<evidence type="ECO:0000256" key="9">
    <source>
        <dbReference type="PIRSR" id="PIRSR601344-1"/>
    </source>
</evidence>
<accession>B7G8Q1</accession>
<dbReference type="SMR" id="B7G8Q1"/>
<dbReference type="AlphaFoldDB" id="B7G8Q1"/>
<feature type="chain" id="PRO_5002855947" evidence="10">
    <location>
        <begin position="17"/>
        <end position="203"/>
    </location>
</feature>
<dbReference type="GO" id="GO:0016020">
    <property type="term" value="C:membrane"/>
    <property type="evidence" value="ECO:0007669"/>
    <property type="project" value="InterPro"/>
</dbReference>
<feature type="binding site" evidence="9">
    <location>
        <position position="166"/>
    </location>
    <ligand>
        <name>chlorophyll a</name>
        <dbReference type="ChEBI" id="CHEBI:58416"/>
        <label>1</label>
    </ligand>
</feature>
<dbReference type="PANTHER" id="PTHR21649">
    <property type="entry name" value="CHLOROPHYLL A/B BINDING PROTEIN"/>
    <property type="match status" value="1"/>
</dbReference>
<keyword evidence="12" id="KW-1185">Reference proteome</keyword>
<name>B7G8Q1_PHATC</name>
<evidence type="ECO:0000256" key="4">
    <source>
        <dbReference type="ARBA" id="ARBA00022528"/>
    </source>
</evidence>
<dbReference type="RefSeq" id="XP_002183381.1">
    <property type="nucleotide sequence ID" value="XM_002183345.1"/>
</dbReference>
<feature type="binding site" evidence="9">
    <location>
        <position position="164"/>
    </location>
    <ligand>
        <name>chlorophyll a</name>
        <dbReference type="ChEBI" id="CHEBI:58416"/>
        <label>1</label>
    </ligand>
</feature>
<keyword evidence="9" id="KW-0157">Chromophore</keyword>
<evidence type="ECO:0000256" key="10">
    <source>
        <dbReference type="SAM" id="SignalP"/>
    </source>
</evidence>
<feature type="signal peptide" evidence="10">
    <location>
        <begin position="1"/>
        <end position="16"/>
    </location>
</feature>
<sequence length="203" mass="22476">MKFAFALSLFLAGTEGFAPAKPGTTLSTALQSSSSYENELGAIDPVGFFDPAGLTSNIDEETFRRYRAGEIKNGRVAMLAVIGYIVPEFYRFPGELMPGLAFKDIPNGIAAVNAIPSIFWMTTFFAIGMVDYLNSDNLGYHEIAPGPEMDEETMNTRRTNEVSNGRLAMLAFFELLRHDWQNTVQPGFDGFDRLITGLPFLYN</sequence>
<keyword evidence="6" id="KW-0934">Plastid</keyword>
<evidence type="ECO:0000256" key="3">
    <source>
        <dbReference type="ARBA" id="ARBA00005933"/>
    </source>
</evidence>
<dbReference type="EMBL" id="CM000621">
    <property type="protein sequence ID" value="EEC45081.1"/>
    <property type="molecule type" value="Genomic_DNA"/>
</dbReference>
<evidence type="ECO:0000313" key="11">
    <source>
        <dbReference type="EMBL" id="EEC45081.1"/>
    </source>
</evidence>
<dbReference type="InParanoid" id="B7G8Q1"/>
<protein>
    <submittedName>
        <fullName evidence="11">Protein fucoxanthin chlorophyll a/c protein</fullName>
    </submittedName>
</protein>
<keyword evidence="9" id="KW-0148">Chlorophyll</keyword>
<keyword evidence="4" id="KW-0150">Chloroplast</keyword>
<evidence type="ECO:0000313" key="12">
    <source>
        <dbReference type="Proteomes" id="UP000000759"/>
    </source>
</evidence>
<feature type="binding site" description="axial binding residue" evidence="9">
    <location>
        <position position="75"/>
    </location>
    <ligand>
        <name>chlorophyll b</name>
        <dbReference type="ChEBI" id="CHEBI:61721"/>
        <label>1</label>
    </ligand>
    <ligandPart>
        <name>Mg</name>
        <dbReference type="ChEBI" id="CHEBI:25107"/>
    </ligandPart>
</feature>
<keyword evidence="7" id="KW-0437">Light-harvesting polypeptide</keyword>
<organism evidence="11 12">
    <name type="scientific">Phaeodactylum tricornutum (strain CCAP 1055/1)</name>
    <dbReference type="NCBI Taxonomy" id="556484"/>
    <lineage>
        <taxon>Eukaryota</taxon>
        <taxon>Sar</taxon>
        <taxon>Stramenopiles</taxon>
        <taxon>Ochrophyta</taxon>
        <taxon>Bacillariophyta</taxon>
        <taxon>Bacillariophyceae</taxon>
        <taxon>Bacillariophycidae</taxon>
        <taxon>Naviculales</taxon>
        <taxon>Phaeodactylaceae</taxon>
        <taxon>Phaeodactylum</taxon>
    </lineage>
</organism>
<evidence type="ECO:0000256" key="1">
    <source>
        <dbReference type="ARBA" id="ARBA00004022"/>
    </source>
</evidence>
<dbReference type="Gene3D" id="1.10.3460.10">
    <property type="entry name" value="Chlorophyll a/b binding protein domain"/>
    <property type="match status" value="1"/>
</dbReference>
<comment type="function">
    <text evidence="1">The light-harvesting complex (LHC) functions as a light receptor, it captures and delivers excitation energy to photosystems with which it is closely associated. Energy is transferred from the carotenoid and chlorophyll C (or B) to chlorophyll A and the photosynthetic reaction centers where it is used to synthesize ATP and reducing power.</text>
</comment>
<dbReference type="KEGG" id="pti:PHATRDRAFT_48882"/>
<evidence type="ECO:0000256" key="8">
    <source>
        <dbReference type="ARBA" id="ARBA00044011"/>
    </source>
</evidence>
<dbReference type="HOGENOM" id="CLU_057943_4_1_1"/>
<proteinExistence type="inferred from homology"/>
<reference evidence="12" key="2">
    <citation type="submission" date="2008-08" db="EMBL/GenBank/DDBJ databases">
        <authorList>
            <consortium name="Diatom Consortium"/>
            <person name="Grigoriev I."/>
            <person name="Grimwood J."/>
            <person name="Kuo A."/>
            <person name="Otillar R.P."/>
            <person name="Salamov A."/>
            <person name="Detter J.C."/>
            <person name="Lindquist E."/>
            <person name="Shapiro H."/>
            <person name="Lucas S."/>
            <person name="Glavina del Rio T."/>
            <person name="Pitluck S."/>
            <person name="Rokhsar D."/>
            <person name="Bowler C."/>
        </authorList>
    </citation>
    <scope>GENOME REANNOTATION</scope>
    <source>
        <strain evidence="12">CCAP 1055/1</strain>
    </source>
</reference>
<dbReference type="OrthoDB" id="423598at2759"/>
<evidence type="ECO:0000256" key="2">
    <source>
        <dbReference type="ARBA" id="ARBA00004229"/>
    </source>
</evidence>
<comment type="subunit">
    <text evidence="8">The LHC complex of chromophytic algae is composed of fucoxanthin, chlorophyll A and C bound non-covalently by fucoxanthin chlorophyll proteins (FCPs). The ratio of the pigments in LHC; fucoxanthin: chlorophyll C: chlorophyll A; (0.6-1): (0.1-0.3): (1).</text>
</comment>
<dbReference type="SUPFAM" id="SSF103511">
    <property type="entry name" value="Chlorophyll a-b binding protein"/>
    <property type="match status" value="1"/>
</dbReference>
<dbReference type="GO" id="GO:0009507">
    <property type="term" value="C:chloroplast"/>
    <property type="evidence" value="ECO:0007669"/>
    <property type="project" value="UniProtKB-SubCell"/>
</dbReference>
<comment type="similarity">
    <text evidence="3">Belongs to the fucoxanthin chlorophyll protein family.</text>
</comment>
<evidence type="ECO:0000256" key="6">
    <source>
        <dbReference type="ARBA" id="ARBA00022640"/>
    </source>
</evidence>
<dbReference type="STRING" id="556484.B7G8Q1"/>
<keyword evidence="10" id="KW-0732">Signal</keyword>
<dbReference type="GeneID" id="7195163"/>
<dbReference type="InterPro" id="IPR022796">
    <property type="entry name" value="Chloroa_b-bind"/>
</dbReference>
<evidence type="ECO:0000256" key="5">
    <source>
        <dbReference type="ARBA" id="ARBA00022531"/>
    </source>
</evidence>
<evidence type="ECO:0000256" key="7">
    <source>
        <dbReference type="ARBA" id="ARBA00023243"/>
    </source>
</evidence>
<dbReference type="InterPro" id="IPR001344">
    <property type="entry name" value="Chloro_AB-bd_pln"/>
</dbReference>
<dbReference type="GO" id="GO:0030076">
    <property type="term" value="C:light-harvesting complex"/>
    <property type="evidence" value="ECO:0007669"/>
    <property type="project" value="UniProtKB-KW"/>
</dbReference>
<feature type="binding site" description="axial binding residue" evidence="9">
    <location>
        <position position="138"/>
    </location>
    <ligand>
        <name>chlorophyll b</name>
        <dbReference type="ChEBI" id="CHEBI:61721"/>
        <label>1</label>
    </ligand>
    <ligandPart>
        <name>Mg</name>
        <dbReference type="ChEBI" id="CHEBI:25107"/>
    </ligandPart>
</feature>
<gene>
    <name evidence="11" type="primary">Lhcf15</name>
    <name evidence="11" type="ORF">PHATRDRAFT_48882</name>
</gene>
<keyword evidence="5" id="KW-0602">Photosynthesis</keyword>
<dbReference type="GO" id="GO:0016168">
    <property type="term" value="F:chlorophyll binding"/>
    <property type="evidence" value="ECO:0007669"/>
    <property type="project" value="UniProtKB-KW"/>
</dbReference>
<dbReference type="PaxDb" id="2850-Phatr48882"/>
<dbReference type="GO" id="GO:0009765">
    <property type="term" value="P:photosynthesis, light harvesting"/>
    <property type="evidence" value="ECO:0007669"/>
    <property type="project" value="InterPro"/>
</dbReference>
<reference evidence="11 12" key="1">
    <citation type="journal article" date="2008" name="Nature">
        <title>The Phaeodactylum genome reveals the evolutionary history of diatom genomes.</title>
        <authorList>
            <person name="Bowler C."/>
            <person name="Allen A.E."/>
            <person name="Badger J.H."/>
            <person name="Grimwood J."/>
            <person name="Jabbari K."/>
            <person name="Kuo A."/>
            <person name="Maheswari U."/>
            <person name="Martens C."/>
            <person name="Maumus F."/>
            <person name="Otillar R.P."/>
            <person name="Rayko E."/>
            <person name="Salamov A."/>
            <person name="Vandepoele K."/>
            <person name="Beszteri B."/>
            <person name="Gruber A."/>
            <person name="Heijde M."/>
            <person name="Katinka M."/>
            <person name="Mock T."/>
            <person name="Valentin K."/>
            <person name="Verret F."/>
            <person name="Berges J.A."/>
            <person name="Brownlee C."/>
            <person name="Cadoret J.P."/>
            <person name="Chiovitti A."/>
            <person name="Choi C.J."/>
            <person name="Coesel S."/>
            <person name="De Martino A."/>
            <person name="Detter J.C."/>
            <person name="Durkin C."/>
            <person name="Falciatore A."/>
            <person name="Fournet J."/>
            <person name="Haruta M."/>
            <person name="Huysman M.J."/>
            <person name="Jenkins B.D."/>
            <person name="Jiroutova K."/>
            <person name="Jorgensen R.E."/>
            <person name="Joubert Y."/>
            <person name="Kaplan A."/>
            <person name="Kroger N."/>
            <person name="Kroth P.G."/>
            <person name="La Roche J."/>
            <person name="Lindquist E."/>
            <person name="Lommer M."/>
            <person name="Martin-Jezequel V."/>
            <person name="Lopez P.J."/>
            <person name="Lucas S."/>
            <person name="Mangogna M."/>
            <person name="McGinnis K."/>
            <person name="Medlin L.K."/>
            <person name="Montsant A."/>
            <person name="Oudot-Le Secq M.P."/>
            <person name="Napoli C."/>
            <person name="Obornik M."/>
            <person name="Parker M.S."/>
            <person name="Petit J.L."/>
            <person name="Porcel B.M."/>
            <person name="Poulsen N."/>
            <person name="Robison M."/>
            <person name="Rychlewski L."/>
            <person name="Rynearson T.A."/>
            <person name="Schmutz J."/>
            <person name="Shapiro H."/>
            <person name="Siaut M."/>
            <person name="Stanley M."/>
            <person name="Sussman M.R."/>
            <person name="Taylor A.R."/>
            <person name="Vardi A."/>
            <person name="von Dassow P."/>
            <person name="Vyverman W."/>
            <person name="Willis A."/>
            <person name="Wyrwicz L.S."/>
            <person name="Rokhsar D.S."/>
            <person name="Weissenbach J."/>
            <person name="Armbrust E.V."/>
            <person name="Green B.R."/>
            <person name="Van de Peer Y."/>
            <person name="Grigoriev I.V."/>
        </authorList>
    </citation>
    <scope>NUCLEOTIDE SEQUENCE [LARGE SCALE GENOMIC DNA]</scope>
    <source>
        <strain evidence="11 12">CCAP 1055/1</strain>
    </source>
</reference>
<feature type="binding site" evidence="9">
    <location>
        <position position="161"/>
    </location>
    <ligand>
        <name>chlorophyll a</name>
        <dbReference type="ChEBI" id="CHEBI:58416"/>
        <label>1</label>
    </ligand>
</feature>
<feature type="binding site" evidence="9">
    <location>
        <position position="70"/>
    </location>
    <ligand>
        <name>chlorophyll a</name>
        <dbReference type="ChEBI" id="CHEBI:58416"/>
        <label>1</label>
    </ligand>
</feature>
<dbReference type="Pfam" id="PF00504">
    <property type="entry name" value="Chloroa_b-bind"/>
    <property type="match status" value="1"/>
</dbReference>
<comment type="subcellular location">
    <subcellularLocation>
        <location evidence="2">Plastid</location>
        <location evidence="2">Chloroplast</location>
    </subcellularLocation>
</comment>